<keyword evidence="1" id="KW-1133">Transmembrane helix</keyword>
<evidence type="ECO:0000256" key="1">
    <source>
        <dbReference type="SAM" id="Phobius"/>
    </source>
</evidence>
<protein>
    <submittedName>
        <fullName evidence="2">Uncharacterized protein</fullName>
    </submittedName>
</protein>
<comment type="caution">
    <text evidence="2">The sequence shown here is derived from an EMBL/GenBank/DDBJ whole genome shotgun (WGS) entry which is preliminary data.</text>
</comment>
<dbReference type="AlphaFoldDB" id="A0A368EKL0"/>
<proteinExistence type="predicted"/>
<reference evidence="2 3" key="1">
    <citation type="journal article" date="2018" name="Microbiome">
        <title>Fine metagenomic profile of the Mediterranean stratified and mixed water columns revealed by assembly and recruitment.</title>
        <authorList>
            <person name="Haro-Moreno J.M."/>
            <person name="Lopez-Perez M."/>
            <person name="De La Torre J.R."/>
            <person name="Picazo A."/>
            <person name="Camacho A."/>
            <person name="Rodriguez-Valera F."/>
        </authorList>
    </citation>
    <scope>NUCLEOTIDE SEQUENCE [LARGE SCALE GENOMIC DNA]</scope>
    <source>
        <strain evidence="2">MED-G50</strain>
    </source>
</reference>
<feature type="transmembrane region" description="Helical" evidence="1">
    <location>
        <begin position="92"/>
        <end position="114"/>
    </location>
</feature>
<sequence length="151" mass="15976">MTQIIKPILKLIYAFVPAMVVLNLLGITLVTSFAMMEIISMGVDVPNNVWLATISHDLVNLSPLYSTIFGVGLIISLIVAALISKFLTLNRYLIDVTAGIISAIIALTLMNTLLGVTPIGASRTMAGLLALSACSGLAALTFSVIRRKTAS</sequence>
<dbReference type="Proteomes" id="UP000252289">
    <property type="component" value="Unassembled WGS sequence"/>
</dbReference>
<gene>
    <name evidence="2" type="ORF">DBW64_04145</name>
</gene>
<name>A0A368EKL0_9PROT</name>
<organism evidence="2 3">
    <name type="scientific">PS1 clade bacterium</name>
    <dbReference type="NCBI Taxonomy" id="2175152"/>
    <lineage>
        <taxon>Bacteria</taxon>
        <taxon>Pseudomonadati</taxon>
        <taxon>Pseudomonadota</taxon>
        <taxon>Alphaproteobacteria</taxon>
        <taxon>PS1 clade</taxon>
    </lineage>
</organism>
<feature type="transmembrane region" description="Helical" evidence="1">
    <location>
        <begin position="12"/>
        <end position="43"/>
    </location>
</feature>
<accession>A0A368EKL0</accession>
<feature type="transmembrane region" description="Helical" evidence="1">
    <location>
        <begin position="63"/>
        <end position="83"/>
    </location>
</feature>
<feature type="transmembrane region" description="Helical" evidence="1">
    <location>
        <begin position="126"/>
        <end position="145"/>
    </location>
</feature>
<dbReference type="EMBL" id="QOQK01000018">
    <property type="protein sequence ID" value="RCL84239.1"/>
    <property type="molecule type" value="Genomic_DNA"/>
</dbReference>
<keyword evidence="1" id="KW-0472">Membrane</keyword>
<evidence type="ECO:0000313" key="2">
    <source>
        <dbReference type="EMBL" id="RCL84239.1"/>
    </source>
</evidence>
<keyword evidence="1" id="KW-0812">Transmembrane</keyword>
<evidence type="ECO:0000313" key="3">
    <source>
        <dbReference type="Proteomes" id="UP000252289"/>
    </source>
</evidence>